<dbReference type="KEGG" id="vg:77850707"/>
<protein>
    <submittedName>
        <fullName evidence="1">Uncharacterized protein</fullName>
    </submittedName>
</protein>
<accession>A0A5P8PI59</accession>
<proteinExistence type="predicted"/>
<dbReference type="EMBL" id="MN176227">
    <property type="protein sequence ID" value="QFR56383.1"/>
    <property type="molecule type" value="Genomic_DNA"/>
</dbReference>
<keyword evidence="2" id="KW-1185">Reference proteome</keyword>
<reference evidence="1 2" key="1">
    <citation type="submission" date="2019-07" db="EMBL/GenBank/DDBJ databases">
        <authorList>
            <person name="Tomko B.E."/>
            <person name="Krukonis G.P."/>
            <person name="Delesalle V.A."/>
        </authorList>
    </citation>
    <scope>NUCLEOTIDE SEQUENCE [LARGE SCALE GENOMIC DNA]</scope>
</reference>
<dbReference type="Proteomes" id="UP000326995">
    <property type="component" value="Segment"/>
</dbReference>
<dbReference type="RefSeq" id="YP_010644482.1">
    <property type="nucleotide sequence ID" value="NC_070625.1"/>
</dbReference>
<organism evidence="1 2">
    <name type="scientific">Bacillus phage 049ML001</name>
    <dbReference type="NCBI Taxonomy" id="2601660"/>
    <lineage>
        <taxon>Viruses</taxon>
        <taxon>Duplodnaviria</taxon>
        <taxon>Heunggongvirae</taxon>
        <taxon>Uroviricota</taxon>
        <taxon>Caudoviricetes</taxon>
        <taxon>Trautnerviridae</taxon>
        <taxon>Polsinellivirinae</taxon>
        <taxon>Rivavirus</taxon>
        <taxon>Rivavirus rv049ML001</taxon>
    </lineage>
</organism>
<sequence length="65" mass="7249">MNEIPFKGDADNDGGELIYTISEKGILINVYDAFGDSAAFRLDKRHIPDVEKLLEHLKGLEDDGE</sequence>
<evidence type="ECO:0000313" key="1">
    <source>
        <dbReference type="EMBL" id="QFR56383.1"/>
    </source>
</evidence>
<evidence type="ECO:0000313" key="2">
    <source>
        <dbReference type="Proteomes" id="UP000326995"/>
    </source>
</evidence>
<gene>
    <name evidence="1" type="primary">81</name>
    <name evidence="1" type="ORF">049ML001_81</name>
</gene>
<dbReference type="GeneID" id="77850707"/>
<name>A0A5P8PI59_9CAUD</name>